<feature type="region of interest" description="Disordered" evidence="3">
    <location>
        <begin position="1"/>
        <end position="29"/>
    </location>
</feature>
<reference evidence="6" key="1">
    <citation type="submission" date="2025-08" db="UniProtKB">
        <authorList>
            <consortium name="RefSeq"/>
        </authorList>
    </citation>
    <scope>IDENTIFICATION</scope>
    <source>
        <tissue evidence="6">Whole larvae</tissue>
    </source>
</reference>
<keyword evidence="5" id="KW-1185">Reference proteome</keyword>
<organism evidence="5 6">
    <name type="scientific">Galleria mellonella</name>
    <name type="common">Greater wax moth</name>
    <dbReference type="NCBI Taxonomy" id="7137"/>
    <lineage>
        <taxon>Eukaryota</taxon>
        <taxon>Metazoa</taxon>
        <taxon>Ecdysozoa</taxon>
        <taxon>Arthropoda</taxon>
        <taxon>Hexapoda</taxon>
        <taxon>Insecta</taxon>
        <taxon>Pterygota</taxon>
        <taxon>Neoptera</taxon>
        <taxon>Endopterygota</taxon>
        <taxon>Lepidoptera</taxon>
        <taxon>Glossata</taxon>
        <taxon>Ditrysia</taxon>
        <taxon>Pyraloidea</taxon>
        <taxon>Pyralidae</taxon>
        <taxon>Galleriinae</taxon>
        <taxon>Galleria</taxon>
    </lineage>
</organism>
<feature type="compositionally biased region" description="Basic residues" evidence="3">
    <location>
        <begin position="1"/>
        <end position="23"/>
    </location>
</feature>
<dbReference type="Gene3D" id="4.10.1000.40">
    <property type="match status" value="1"/>
</dbReference>
<evidence type="ECO:0000259" key="4">
    <source>
        <dbReference type="PROSITE" id="PS50103"/>
    </source>
</evidence>
<evidence type="ECO:0000313" key="5">
    <source>
        <dbReference type="Proteomes" id="UP001652740"/>
    </source>
</evidence>
<dbReference type="RefSeq" id="XP_052749577.1">
    <property type="nucleotide sequence ID" value="XM_052893617.1"/>
</dbReference>
<dbReference type="InterPro" id="IPR000571">
    <property type="entry name" value="Znf_CCCH"/>
</dbReference>
<evidence type="ECO:0000313" key="6">
    <source>
        <dbReference type="RefSeq" id="XP_052749577.1"/>
    </source>
</evidence>
<feature type="region of interest" description="Disordered" evidence="3">
    <location>
        <begin position="302"/>
        <end position="367"/>
    </location>
</feature>
<proteinExistence type="predicted"/>
<feature type="compositionally biased region" description="Basic and acidic residues" evidence="3">
    <location>
        <begin position="302"/>
        <end position="366"/>
    </location>
</feature>
<dbReference type="Pfam" id="PF14608">
    <property type="entry name" value="zf-CCCH_2"/>
    <property type="match status" value="4"/>
</dbReference>
<protein>
    <submittedName>
        <fullName evidence="6">Uncharacterized protein LOC128200376</fullName>
    </submittedName>
</protein>
<dbReference type="Gene3D" id="4.10.1000.30">
    <property type="match status" value="1"/>
</dbReference>
<name>A0ABM3MDV4_GALME</name>
<keyword evidence="1" id="KW-0862">Zinc</keyword>
<evidence type="ECO:0000256" key="1">
    <source>
        <dbReference type="PROSITE-ProRule" id="PRU00723"/>
    </source>
</evidence>
<dbReference type="GeneID" id="128200376"/>
<feature type="domain" description="C3H1-type" evidence="4">
    <location>
        <begin position="512"/>
        <end position="540"/>
    </location>
</feature>
<keyword evidence="2" id="KW-0175">Coiled coil</keyword>
<sequence>MPHPMVHRKKEEKKSKKKSKHHEMTRLNVPPLLMNMKKESEPSTTDVFAGQILKNHGISLESLKEESTQVDKKPTIEELKRPILPIIDPATISSQVAPDSTVATNESQEVPNRASVFSVKTPRDEQIKEINEIEAKIRGLKKKIDEELDSMSNDEELDSMLDDEDFLNIKTEAEELKNDFAEDVFQIPPKVKPEPSIVKQALVLSMRRCVDAKKIAIQVPGSNTQIGNSDNISLGRVGSNDDNNIHHPTVGKDKNTGFIAIIDRYHPNDFLAKKLMTKGILSDVGDKINKTKDTLTVLKTQVKEQPKEKSKKPDKVEGRPLVKKHLSETSCESKSKQITIKTEEQKSTTKRKCTEMPKSLKEDTPAIKKRRASPIVFDIIKKEKEPERVKERIHSKDDVTVTIGSTHKYDSTSSLSQAKRKPVWCRLFPLCRYGAACAFQHPRCKFAAACTRRGCLYSHPHKAPLQPLHAAASPVVASHVVPARTITANYKSISPGVVSRACKYYPNCLNTACHYYHPKPCRYGKACSNKLKCKFYHSDIPTGKWRYPA</sequence>
<feature type="coiled-coil region" evidence="2">
    <location>
        <begin position="123"/>
        <end position="150"/>
    </location>
</feature>
<feature type="zinc finger region" description="C3H1-type" evidence="1">
    <location>
        <begin position="512"/>
        <end position="540"/>
    </location>
</feature>
<evidence type="ECO:0000256" key="2">
    <source>
        <dbReference type="SAM" id="Coils"/>
    </source>
</evidence>
<gene>
    <name evidence="6" type="primary">LOC128200376</name>
</gene>
<dbReference type="Proteomes" id="UP001652740">
    <property type="component" value="Unplaced"/>
</dbReference>
<keyword evidence="1" id="KW-0479">Metal-binding</keyword>
<evidence type="ECO:0000256" key="3">
    <source>
        <dbReference type="SAM" id="MobiDB-lite"/>
    </source>
</evidence>
<dbReference type="PROSITE" id="PS50103">
    <property type="entry name" value="ZF_C3H1"/>
    <property type="match status" value="1"/>
</dbReference>
<accession>A0ABM3MDV4</accession>
<keyword evidence="1" id="KW-0863">Zinc-finger</keyword>